<dbReference type="InterPro" id="IPR005887">
    <property type="entry name" value="GH92_a_mannosidase_put"/>
</dbReference>
<evidence type="ECO:0000313" key="5">
    <source>
        <dbReference type="EMBL" id="KAK4501134.1"/>
    </source>
</evidence>
<feature type="domain" description="Glycosyl hydrolase family 92" evidence="3">
    <location>
        <begin position="279"/>
        <end position="761"/>
    </location>
</feature>
<feature type="chain" id="PRO_5046891523" description="Alpha-1,2-mannosidase" evidence="2">
    <location>
        <begin position="19"/>
        <end position="789"/>
    </location>
</feature>
<dbReference type="PANTHER" id="PTHR12143:SF42">
    <property type="entry name" value="PUTATIVE SUBFAMILY (AFU_ORTHOLOGUE AFUA_6G13760)-RELATED"/>
    <property type="match status" value="1"/>
</dbReference>
<sequence>MLHDQWLVLLALLGCSLAQNNTGNHNFQYVDPLIGSYNGGNVFAGASLPFGMAKAVADVSGQNTAGWSYDYSNVTGFSALHDSGTGGQPSMGNFPISVQPECAHDSVNGCTFGTKYGRAVNYRNGSIKAHPGYFSLGLVNGVDAEMTVTEHTALYNFHFGPNVSSPLFLLDLTDLQDSRQNATIEVNPDTGRIKGNGTFLPSFGVGSYQSYFCADFKGASIRDTGIWVNERGGTDQKHLFVNRGYSLFYIQAGGFVRFRKPSNGTIQARMGESFLSTDQACQNAEQEIPHWNFNKVKTDAETAWKQRLDGIVVQPGGVCDAMQKTFFTGIYRTMLSPQNYSGENPLWQSSEPYFDSFYCIWDSFRTTFPFLTISQPDALAQMVRSLIDTYTHLGWLPDCRMQFCKGYSQGGSNADVVIGDAYVKNLSGIDWNQAYRAVVNDAENEPFDWGVNGRGGLQSWKRLGYIPVNDYDYLGFGPAFHSVSRSLEYAYNDFCIAEMARGLGHHTDYERYLSRSANWRNLYKPNQTSFYPNGTSTGNFTGFFQPRNLNGTWGFQSPFACSPLDTIFCSYSSNPTETFESSIWEYQFYVPQDQATLIRTLGGPAAFISRLDYLHESGLLDIGNEPSELTCFQYHYAGRPGLSSARLRTYIPSHFNSSVNGLPGNDDSGASGSFLAFAMSGLFPVAGQNVYLIIPPYFESVSYVHPITGKTATIRNVNFKAGDPDRIYVQSARLDGKSYSRSWVTHEFFTGGGTLELVLGDEEGDWGTGEGDLPPSLGAGRNYHPYSDS</sequence>
<dbReference type="InterPro" id="IPR014718">
    <property type="entry name" value="GH-type_carb-bd"/>
</dbReference>
<keyword evidence="6" id="KW-1185">Reference proteome</keyword>
<dbReference type="Proteomes" id="UP001305779">
    <property type="component" value="Unassembled WGS sequence"/>
</dbReference>
<evidence type="ECO:0000259" key="3">
    <source>
        <dbReference type="Pfam" id="PF07971"/>
    </source>
</evidence>
<dbReference type="InterPro" id="IPR008928">
    <property type="entry name" value="6-hairpin_glycosidase_sf"/>
</dbReference>
<dbReference type="InterPro" id="IPR050883">
    <property type="entry name" value="PNGase"/>
</dbReference>
<dbReference type="NCBIfam" id="TIGR01180">
    <property type="entry name" value="aman2_put"/>
    <property type="match status" value="1"/>
</dbReference>
<keyword evidence="2" id="KW-0732">Signal</keyword>
<evidence type="ECO:0000256" key="2">
    <source>
        <dbReference type="SAM" id="SignalP"/>
    </source>
</evidence>
<protein>
    <recommendedName>
        <fullName evidence="7">Alpha-1,2-mannosidase</fullName>
    </recommendedName>
</protein>
<dbReference type="InterPro" id="IPR012939">
    <property type="entry name" value="Glyco_hydro_92"/>
</dbReference>
<accession>A0ABR0EIC7</accession>
<proteinExistence type="predicted"/>
<dbReference type="Pfam" id="PF07971">
    <property type="entry name" value="Glyco_hydro_92"/>
    <property type="match status" value="1"/>
</dbReference>
<dbReference type="Pfam" id="PF17678">
    <property type="entry name" value="Glyco_hydro_92N"/>
    <property type="match status" value="1"/>
</dbReference>
<comment type="caution">
    <text evidence="5">The sequence shown here is derived from an EMBL/GenBank/DDBJ whole genome shotgun (WGS) entry which is preliminary data.</text>
</comment>
<gene>
    <name evidence="5" type="ORF">PRZ48_006940</name>
</gene>
<evidence type="ECO:0000259" key="4">
    <source>
        <dbReference type="Pfam" id="PF17678"/>
    </source>
</evidence>
<dbReference type="Gene3D" id="1.20.1050.60">
    <property type="entry name" value="alpha-1,2-mannosidase"/>
    <property type="match status" value="1"/>
</dbReference>
<reference evidence="5 6" key="1">
    <citation type="journal article" date="2023" name="G3 (Bethesda)">
        <title>A chromosome-level genome assembly of Zasmidium syzygii isolated from banana leaves.</title>
        <authorList>
            <person name="van Westerhoven A.C."/>
            <person name="Mehrabi R."/>
            <person name="Talebi R."/>
            <person name="Steentjes M.B.F."/>
            <person name="Corcolon B."/>
            <person name="Chong P.A."/>
            <person name="Kema G.H.J."/>
            <person name="Seidl M.F."/>
        </authorList>
    </citation>
    <scope>NUCLEOTIDE SEQUENCE [LARGE SCALE GENOMIC DNA]</scope>
    <source>
        <strain evidence="5 6">P124</strain>
    </source>
</reference>
<feature type="signal peptide" evidence="2">
    <location>
        <begin position="1"/>
        <end position="18"/>
    </location>
</feature>
<dbReference type="PANTHER" id="PTHR12143">
    <property type="entry name" value="PEPTIDE N-GLYCANASE PNGASE -RELATED"/>
    <property type="match status" value="1"/>
</dbReference>
<organism evidence="5 6">
    <name type="scientific">Zasmidium cellare</name>
    <name type="common">Wine cellar mold</name>
    <name type="synonym">Racodium cellare</name>
    <dbReference type="NCBI Taxonomy" id="395010"/>
    <lineage>
        <taxon>Eukaryota</taxon>
        <taxon>Fungi</taxon>
        <taxon>Dikarya</taxon>
        <taxon>Ascomycota</taxon>
        <taxon>Pezizomycotina</taxon>
        <taxon>Dothideomycetes</taxon>
        <taxon>Dothideomycetidae</taxon>
        <taxon>Mycosphaerellales</taxon>
        <taxon>Mycosphaerellaceae</taxon>
        <taxon>Zasmidium</taxon>
    </lineage>
</organism>
<dbReference type="Gene3D" id="3.30.2080.10">
    <property type="entry name" value="GH92 mannosidase domain"/>
    <property type="match status" value="1"/>
</dbReference>
<dbReference type="EMBL" id="JAXOVC010000005">
    <property type="protein sequence ID" value="KAK4501134.1"/>
    <property type="molecule type" value="Genomic_DNA"/>
</dbReference>
<evidence type="ECO:0000256" key="1">
    <source>
        <dbReference type="SAM" id="MobiDB-lite"/>
    </source>
</evidence>
<dbReference type="SUPFAM" id="SSF48208">
    <property type="entry name" value="Six-hairpin glycosidases"/>
    <property type="match status" value="1"/>
</dbReference>
<evidence type="ECO:0008006" key="7">
    <source>
        <dbReference type="Google" id="ProtNLM"/>
    </source>
</evidence>
<dbReference type="Gene3D" id="2.70.98.10">
    <property type="match status" value="1"/>
</dbReference>
<feature type="domain" description="Glycosyl hydrolase family 92 N-terminal" evidence="4">
    <location>
        <begin position="29"/>
        <end position="273"/>
    </location>
</feature>
<dbReference type="Gene3D" id="1.20.1610.10">
    <property type="entry name" value="alpha-1,2-mannosidases domains"/>
    <property type="match status" value="1"/>
</dbReference>
<name>A0ABR0EIC7_ZASCE</name>
<dbReference type="InterPro" id="IPR041371">
    <property type="entry name" value="GH92_N"/>
</dbReference>
<feature type="region of interest" description="Disordered" evidence="1">
    <location>
        <begin position="764"/>
        <end position="789"/>
    </location>
</feature>
<evidence type="ECO:0000313" key="6">
    <source>
        <dbReference type="Proteomes" id="UP001305779"/>
    </source>
</evidence>